<accession>A0A7S8EDS7</accession>
<dbReference type="UniPathway" id="UPA00989"/>
<feature type="binding site" evidence="7">
    <location>
        <position position="115"/>
    </location>
    <ligand>
        <name>substrate</name>
    </ligand>
</feature>
<dbReference type="PANTHER" id="PTHR23417:SF14">
    <property type="entry name" value="PENTACOTRIPEPTIDE-REPEAT REGION OF PRORP DOMAIN-CONTAINING PROTEIN"/>
    <property type="match status" value="1"/>
</dbReference>
<gene>
    <name evidence="7 8" type="primary">trmB</name>
    <name evidence="8" type="ORF">G4Y79_11680</name>
</gene>
<dbReference type="Proteomes" id="UP000594468">
    <property type="component" value="Chromosome"/>
</dbReference>
<comment type="catalytic activity">
    <reaction evidence="1 7">
        <text>guanosine(46) in tRNA + S-adenosyl-L-methionine = N(7)-methylguanosine(46) in tRNA + S-adenosyl-L-homocysteine</text>
        <dbReference type="Rhea" id="RHEA:42708"/>
        <dbReference type="Rhea" id="RHEA-COMP:10188"/>
        <dbReference type="Rhea" id="RHEA-COMP:10189"/>
        <dbReference type="ChEBI" id="CHEBI:57856"/>
        <dbReference type="ChEBI" id="CHEBI:59789"/>
        <dbReference type="ChEBI" id="CHEBI:74269"/>
        <dbReference type="ChEBI" id="CHEBI:74480"/>
        <dbReference type="EC" id="2.1.1.33"/>
    </reaction>
</comment>
<keyword evidence="6 7" id="KW-0819">tRNA processing</keyword>
<evidence type="ECO:0000256" key="3">
    <source>
        <dbReference type="ARBA" id="ARBA00022603"/>
    </source>
</evidence>
<comment type="caution">
    <text evidence="7">Lacks conserved residue(s) required for the propagation of feature annotation.</text>
</comment>
<evidence type="ECO:0000313" key="8">
    <source>
        <dbReference type="EMBL" id="QPC84994.1"/>
    </source>
</evidence>
<comment type="similarity">
    <text evidence="7">Belongs to the class I-like SAM-binding methyltransferase superfamily. TrmB family.</text>
</comment>
<dbReference type="PANTHER" id="PTHR23417">
    <property type="entry name" value="3-DEOXY-D-MANNO-OCTULOSONIC-ACID TRANSFERASE/TRNA GUANINE-N 7 - -METHYLTRANSFERASE"/>
    <property type="match status" value="1"/>
</dbReference>
<dbReference type="KEGG" id="pmet:G4Y79_11680"/>
<keyword evidence="3 7" id="KW-0489">Methyltransferase</keyword>
<dbReference type="GO" id="GO:0043527">
    <property type="term" value="C:tRNA methyltransferase complex"/>
    <property type="evidence" value="ECO:0007669"/>
    <property type="project" value="TreeGrafter"/>
</dbReference>
<dbReference type="RefSeq" id="WP_195173057.1">
    <property type="nucleotide sequence ID" value="NZ_CP062983.1"/>
</dbReference>
<feature type="binding site" evidence="7">
    <location>
        <position position="147"/>
    </location>
    <ligand>
        <name>substrate</name>
    </ligand>
</feature>
<dbReference type="Gene3D" id="3.40.50.150">
    <property type="entry name" value="Vaccinia Virus protein VP39"/>
    <property type="match status" value="1"/>
</dbReference>
<reference evidence="8 9" key="1">
    <citation type="submission" date="2020-02" db="EMBL/GenBank/DDBJ databases">
        <authorList>
            <person name="Zheng R.K."/>
            <person name="Sun C.M."/>
        </authorList>
    </citation>
    <scope>NUCLEOTIDE SEQUENCE [LARGE SCALE GENOMIC DNA]</scope>
    <source>
        <strain evidence="9">rifampicinis</strain>
    </source>
</reference>
<evidence type="ECO:0000256" key="6">
    <source>
        <dbReference type="ARBA" id="ARBA00022694"/>
    </source>
</evidence>
<organism evidence="8 9">
    <name type="scientific">Phototrophicus methaneseepsis</name>
    <dbReference type="NCBI Taxonomy" id="2710758"/>
    <lineage>
        <taxon>Bacteria</taxon>
        <taxon>Bacillati</taxon>
        <taxon>Chloroflexota</taxon>
        <taxon>Candidatus Thermofontia</taxon>
        <taxon>Phototrophicales</taxon>
        <taxon>Phototrophicaceae</taxon>
        <taxon>Phototrophicus</taxon>
    </lineage>
</organism>
<evidence type="ECO:0000256" key="5">
    <source>
        <dbReference type="ARBA" id="ARBA00022691"/>
    </source>
</evidence>
<evidence type="ECO:0000256" key="7">
    <source>
        <dbReference type="HAMAP-Rule" id="MF_01057"/>
    </source>
</evidence>
<sequence length="334" mass="37989">MPSTLPFQHRKLSTMTLPWPVDWTALFGTVRPLILEIGFGNGDYLLHLARQHPDYNVIGVEISNKSLEKAEQKIINSGLPNVCAIHGRGETALHHLFASATISQIHVNYPDPWFKSRHAGRRLIQRDTLDAIVSRLVPGGIFYLATDILDYAEMAHELLADTRSLTNQQSVPWADEMPGRIITKYEQKGYQEGRPGHFFVYQRNEIAGPDVPVMQELEMPHIVLQTPLTPDDMLEKFDKMTHHIDDIHVAYLEAFMDHRRRALLFEIKMQEPTIDQHFCLTLTPREDGDYTLIYATIGNPRPTLGMHIATGHLGDWLASLHPDAQVVSRKVKEA</sequence>
<feature type="binding site" evidence="7">
    <location>
        <position position="111"/>
    </location>
    <ligand>
        <name>S-adenosyl-L-methionine</name>
        <dbReference type="ChEBI" id="CHEBI:59789"/>
    </ligand>
</feature>
<keyword evidence="4 7" id="KW-0808">Transferase</keyword>
<dbReference type="InterPro" id="IPR029063">
    <property type="entry name" value="SAM-dependent_MTases_sf"/>
</dbReference>
<dbReference type="Pfam" id="PF02390">
    <property type="entry name" value="Methyltransf_4"/>
    <property type="match status" value="1"/>
</dbReference>
<proteinExistence type="inferred from homology"/>
<dbReference type="InterPro" id="IPR055361">
    <property type="entry name" value="tRNA_methyltr_TrmB_bact"/>
</dbReference>
<dbReference type="EMBL" id="CP062983">
    <property type="protein sequence ID" value="QPC84994.1"/>
    <property type="molecule type" value="Genomic_DNA"/>
</dbReference>
<dbReference type="CDD" id="cd02440">
    <property type="entry name" value="AdoMet_MTases"/>
    <property type="match status" value="1"/>
</dbReference>
<evidence type="ECO:0000256" key="4">
    <source>
        <dbReference type="ARBA" id="ARBA00022679"/>
    </source>
</evidence>
<dbReference type="InterPro" id="IPR003358">
    <property type="entry name" value="tRNA_(Gua-N-7)_MeTrfase_Trmb"/>
</dbReference>
<evidence type="ECO:0000256" key="2">
    <source>
        <dbReference type="ARBA" id="ARBA00003015"/>
    </source>
</evidence>
<protein>
    <recommendedName>
        <fullName evidence="7">tRNA (guanine-N(7)-)-methyltransferase</fullName>
        <ecNumber evidence="7">2.1.1.33</ecNumber>
    </recommendedName>
    <alternativeName>
        <fullName evidence="7">tRNA (guanine(46)-N(7))-methyltransferase</fullName>
    </alternativeName>
    <alternativeName>
        <fullName evidence="7">tRNA(m7G46)-methyltransferase</fullName>
    </alternativeName>
</protein>
<evidence type="ECO:0000256" key="1">
    <source>
        <dbReference type="ARBA" id="ARBA00000142"/>
    </source>
</evidence>
<feature type="binding site" evidence="7">
    <location>
        <position position="61"/>
    </location>
    <ligand>
        <name>S-adenosyl-L-methionine</name>
        <dbReference type="ChEBI" id="CHEBI:59789"/>
    </ligand>
</feature>
<dbReference type="SUPFAM" id="SSF53335">
    <property type="entry name" value="S-adenosyl-L-methionine-dependent methyltransferases"/>
    <property type="match status" value="1"/>
</dbReference>
<dbReference type="AlphaFoldDB" id="A0A7S8EDS7"/>
<keyword evidence="9" id="KW-1185">Reference proteome</keyword>
<dbReference type="EC" id="2.1.1.33" evidence="7"/>
<dbReference type="PROSITE" id="PS51625">
    <property type="entry name" value="SAM_MT_TRMB"/>
    <property type="match status" value="1"/>
</dbReference>
<feature type="binding site" evidence="7">
    <location>
        <begin position="183"/>
        <end position="186"/>
    </location>
    <ligand>
        <name>substrate</name>
    </ligand>
</feature>
<feature type="binding site" evidence="7">
    <location>
        <position position="36"/>
    </location>
    <ligand>
        <name>S-adenosyl-L-methionine</name>
        <dbReference type="ChEBI" id="CHEBI:59789"/>
    </ligand>
</feature>
<dbReference type="HAMAP" id="MF_01057">
    <property type="entry name" value="tRNA_methyltr_TrmB"/>
    <property type="match status" value="1"/>
</dbReference>
<comment type="pathway">
    <text evidence="7">tRNA modification; N(7)-methylguanine-tRNA biosynthesis.</text>
</comment>
<comment type="function">
    <text evidence="2 7">Catalyzes the formation of N(7)-methylguanine at position 46 (m7G46) in tRNA.</text>
</comment>
<name>A0A7S8EDS7_9CHLR</name>
<evidence type="ECO:0000313" key="9">
    <source>
        <dbReference type="Proteomes" id="UP000594468"/>
    </source>
</evidence>
<keyword evidence="5 7" id="KW-0949">S-adenosyl-L-methionine</keyword>
<dbReference type="GO" id="GO:0008176">
    <property type="term" value="F:tRNA (guanine(46)-N7)-methyltransferase activity"/>
    <property type="evidence" value="ECO:0007669"/>
    <property type="project" value="UniProtKB-UniRule"/>
</dbReference>
<dbReference type="NCBIfam" id="TIGR00091">
    <property type="entry name" value="tRNA (guanosine(46)-N7)-methyltransferase TrmB"/>
    <property type="match status" value="1"/>
</dbReference>